<dbReference type="OrthoDB" id="28208at2759"/>
<keyword evidence="3" id="KW-1185">Reference proteome</keyword>
<keyword evidence="1" id="KW-0472">Membrane</keyword>
<dbReference type="Proteomes" id="UP000653305">
    <property type="component" value="Unassembled WGS sequence"/>
</dbReference>
<dbReference type="EMBL" id="BMAC01000142">
    <property type="protein sequence ID" value="GFP87276.1"/>
    <property type="molecule type" value="Genomic_DNA"/>
</dbReference>
<proteinExistence type="predicted"/>
<reference evidence="2" key="1">
    <citation type="submission" date="2020-07" db="EMBL/GenBank/DDBJ databases">
        <title>Ethylene signaling mediates host invasion by parasitic plants.</title>
        <authorList>
            <person name="Yoshida S."/>
        </authorList>
    </citation>
    <scope>NUCLEOTIDE SEQUENCE</scope>
    <source>
        <strain evidence="2">Okayama</strain>
    </source>
</reference>
<evidence type="ECO:0000313" key="3">
    <source>
        <dbReference type="Proteomes" id="UP000653305"/>
    </source>
</evidence>
<accession>A0A830BK93</accession>
<gene>
    <name evidence="2" type="ORF">PHJA_000871300</name>
</gene>
<evidence type="ECO:0000313" key="2">
    <source>
        <dbReference type="EMBL" id="GFP87276.1"/>
    </source>
</evidence>
<keyword evidence="1" id="KW-1133">Transmembrane helix</keyword>
<dbReference type="AlphaFoldDB" id="A0A830BK93"/>
<organism evidence="2 3">
    <name type="scientific">Phtheirospermum japonicum</name>
    <dbReference type="NCBI Taxonomy" id="374723"/>
    <lineage>
        <taxon>Eukaryota</taxon>
        <taxon>Viridiplantae</taxon>
        <taxon>Streptophyta</taxon>
        <taxon>Embryophyta</taxon>
        <taxon>Tracheophyta</taxon>
        <taxon>Spermatophyta</taxon>
        <taxon>Magnoliopsida</taxon>
        <taxon>eudicotyledons</taxon>
        <taxon>Gunneridae</taxon>
        <taxon>Pentapetalae</taxon>
        <taxon>asterids</taxon>
        <taxon>lamiids</taxon>
        <taxon>Lamiales</taxon>
        <taxon>Orobanchaceae</taxon>
        <taxon>Orobanchaceae incertae sedis</taxon>
        <taxon>Phtheirospermum</taxon>
    </lineage>
</organism>
<sequence>MPTFPLYCPTTYVEHSFTTDRHHSKASHYAVFPNNRITDQRTPAAWLEPIADAYESAHEAIRYSALIAQSTKSSANPLRQGSLLSGQQCCTGGSTLPVASCSNLWACLAAHAARPDAHGISSRKDKILAVFMIGLAVFASFVAIYSDAYAIFKKNASPSRE</sequence>
<name>A0A830BK93_9LAMI</name>
<comment type="caution">
    <text evidence="2">The sequence shown here is derived from an EMBL/GenBank/DDBJ whole genome shotgun (WGS) entry which is preliminary data.</text>
</comment>
<evidence type="ECO:0000256" key="1">
    <source>
        <dbReference type="SAM" id="Phobius"/>
    </source>
</evidence>
<protein>
    <submittedName>
        <fullName evidence="2">Uncharacterized protein</fullName>
    </submittedName>
</protein>
<feature type="transmembrane region" description="Helical" evidence="1">
    <location>
        <begin position="127"/>
        <end position="152"/>
    </location>
</feature>
<keyword evidence="1" id="KW-0812">Transmembrane</keyword>